<dbReference type="Gene3D" id="2.20.70.10">
    <property type="match status" value="1"/>
</dbReference>
<dbReference type="SUPFAM" id="SSF51045">
    <property type="entry name" value="WW domain"/>
    <property type="match status" value="1"/>
</dbReference>
<feature type="repeat" description="WD" evidence="4">
    <location>
        <begin position="330"/>
        <end position="372"/>
    </location>
</feature>
<feature type="repeat" description="WD" evidence="4">
    <location>
        <begin position="288"/>
        <end position="329"/>
    </location>
</feature>
<dbReference type="SMART" id="SM00456">
    <property type="entry name" value="WW"/>
    <property type="match status" value="1"/>
</dbReference>
<dbReference type="InterPro" id="IPR001202">
    <property type="entry name" value="WW_dom"/>
</dbReference>
<dbReference type="GO" id="GO:0030674">
    <property type="term" value="F:protein-macromolecule adaptor activity"/>
    <property type="evidence" value="ECO:0007669"/>
    <property type="project" value="TreeGrafter"/>
</dbReference>
<feature type="domain" description="WW" evidence="6">
    <location>
        <begin position="36"/>
        <end position="70"/>
    </location>
</feature>
<feature type="region of interest" description="Disordered" evidence="5">
    <location>
        <begin position="1"/>
        <end position="30"/>
    </location>
</feature>
<dbReference type="InterPro" id="IPR001680">
    <property type="entry name" value="WD40_rpt"/>
</dbReference>
<evidence type="ECO:0000256" key="1">
    <source>
        <dbReference type="ARBA" id="ARBA00004906"/>
    </source>
</evidence>
<comment type="caution">
    <text evidence="7">The sequence shown here is derived from an EMBL/GenBank/DDBJ whole genome shotgun (WGS) entry which is preliminary data.</text>
</comment>
<keyword evidence="4" id="KW-0853">WD repeat</keyword>
<dbReference type="Pfam" id="PF00397">
    <property type="entry name" value="WW"/>
    <property type="match status" value="1"/>
</dbReference>
<dbReference type="CDD" id="cd00201">
    <property type="entry name" value="WW"/>
    <property type="match status" value="1"/>
</dbReference>
<dbReference type="PANTHER" id="PTHR22852">
    <property type="entry name" value="LETHAL 2 DENTICLELESS PROTEIN RETINOIC ACID-REGULATED NUCLEAR MATRIX-ASSOCIATED PROTEIN"/>
    <property type="match status" value="1"/>
</dbReference>
<dbReference type="Pfam" id="PF00400">
    <property type="entry name" value="WD40"/>
    <property type="match status" value="4"/>
</dbReference>
<dbReference type="PROSITE" id="PS50082">
    <property type="entry name" value="WD_REPEATS_2"/>
    <property type="match status" value="3"/>
</dbReference>
<dbReference type="InterPro" id="IPR051865">
    <property type="entry name" value="WD-repeat_CDT2_adapter"/>
</dbReference>
<feature type="compositionally biased region" description="Low complexity" evidence="5">
    <location>
        <begin position="106"/>
        <end position="126"/>
    </location>
</feature>
<dbReference type="AlphaFoldDB" id="A0A9P6UQ39"/>
<evidence type="ECO:0000313" key="8">
    <source>
        <dbReference type="Proteomes" id="UP000738325"/>
    </source>
</evidence>
<dbReference type="PROSITE" id="PS50294">
    <property type="entry name" value="WD_REPEATS_REGION"/>
    <property type="match status" value="1"/>
</dbReference>
<evidence type="ECO:0000256" key="2">
    <source>
        <dbReference type="ARBA" id="ARBA00022786"/>
    </source>
</evidence>
<evidence type="ECO:0000256" key="3">
    <source>
        <dbReference type="ARBA" id="ARBA00038344"/>
    </source>
</evidence>
<feature type="region of interest" description="Disordered" evidence="5">
    <location>
        <begin position="106"/>
        <end position="146"/>
    </location>
</feature>
<dbReference type="Gene3D" id="2.130.10.10">
    <property type="entry name" value="YVTN repeat-like/Quinoprotein amine dehydrogenase"/>
    <property type="match status" value="2"/>
</dbReference>
<dbReference type="GO" id="GO:0043161">
    <property type="term" value="P:proteasome-mediated ubiquitin-dependent protein catabolic process"/>
    <property type="evidence" value="ECO:0007669"/>
    <property type="project" value="TreeGrafter"/>
</dbReference>
<keyword evidence="8" id="KW-1185">Reference proteome</keyword>
<dbReference type="OrthoDB" id="2096344at2759"/>
<dbReference type="GO" id="GO:0005634">
    <property type="term" value="C:nucleus"/>
    <property type="evidence" value="ECO:0007669"/>
    <property type="project" value="TreeGrafter"/>
</dbReference>
<dbReference type="Proteomes" id="UP000738325">
    <property type="component" value="Unassembled WGS sequence"/>
</dbReference>
<dbReference type="PANTHER" id="PTHR22852:SF0">
    <property type="entry name" value="DENTICLELESS PROTEIN HOMOLOG"/>
    <property type="match status" value="1"/>
</dbReference>
<name>A0A9P6UQ39_9FUNG</name>
<evidence type="ECO:0000256" key="5">
    <source>
        <dbReference type="SAM" id="MobiDB-lite"/>
    </source>
</evidence>
<feature type="repeat" description="WD" evidence="4">
    <location>
        <begin position="550"/>
        <end position="585"/>
    </location>
</feature>
<dbReference type="PROSITE" id="PS50020">
    <property type="entry name" value="WW_DOMAIN_2"/>
    <property type="match status" value="1"/>
</dbReference>
<proteinExistence type="inferred from homology"/>
<dbReference type="InterPro" id="IPR036020">
    <property type="entry name" value="WW_dom_sf"/>
</dbReference>
<accession>A0A9P6UQ39</accession>
<protein>
    <recommendedName>
        <fullName evidence="6">WW domain-containing protein</fullName>
    </recommendedName>
</protein>
<evidence type="ECO:0000256" key="4">
    <source>
        <dbReference type="PROSITE-ProRule" id="PRU00221"/>
    </source>
</evidence>
<dbReference type="InterPro" id="IPR015943">
    <property type="entry name" value="WD40/YVTN_repeat-like_dom_sf"/>
</dbReference>
<feature type="region of interest" description="Disordered" evidence="5">
    <location>
        <begin position="391"/>
        <end position="410"/>
    </location>
</feature>
<gene>
    <name evidence="7" type="ORF">BGZ99_008162</name>
</gene>
<comment type="pathway">
    <text evidence="1">Protein modification; protein ubiquitination.</text>
</comment>
<evidence type="ECO:0000313" key="7">
    <source>
        <dbReference type="EMBL" id="KAG0314392.1"/>
    </source>
</evidence>
<evidence type="ECO:0000259" key="6">
    <source>
        <dbReference type="PROSITE" id="PS50020"/>
    </source>
</evidence>
<comment type="similarity">
    <text evidence="3">Belongs to the WD repeat cdt2 family.</text>
</comment>
<dbReference type="InterPro" id="IPR036322">
    <property type="entry name" value="WD40_repeat_dom_sf"/>
</dbReference>
<dbReference type="SMART" id="SM00320">
    <property type="entry name" value="WD40"/>
    <property type="match status" value="6"/>
</dbReference>
<organism evidence="7 8">
    <name type="scientific">Dissophora globulifera</name>
    <dbReference type="NCBI Taxonomy" id="979702"/>
    <lineage>
        <taxon>Eukaryota</taxon>
        <taxon>Fungi</taxon>
        <taxon>Fungi incertae sedis</taxon>
        <taxon>Mucoromycota</taxon>
        <taxon>Mortierellomycotina</taxon>
        <taxon>Mortierellomycetes</taxon>
        <taxon>Mortierellales</taxon>
        <taxon>Mortierellaceae</taxon>
        <taxon>Dissophora</taxon>
    </lineage>
</organism>
<reference evidence="7" key="1">
    <citation type="journal article" date="2020" name="Fungal Divers.">
        <title>Resolving the Mortierellaceae phylogeny through synthesis of multi-gene phylogenetics and phylogenomics.</title>
        <authorList>
            <person name="Vandepol N."/>
            <person name="Liber J."/>
            <person name="Desiro A."/>
            <person name="Na H."/>
            <person name="Kennedy M."/>
            <person name="Barry K."/>
            <person name="Grigoriev I.V."/>
            <person name="Miller A.N."/>
            <person name="O'Donnell K."/>
            <person name="Stajich J.E."/>
            <person name="Bonito G."/>
        </authorList>
    </citation>
    <scope>NUCLEOTIDE SEQUENCE</scope>
    <source>
        <strain evidence="7">REB-010B</strain>
    </source>
</reference>
<dbReference type="EMBL" id="JAAAIP010000616">
    <property type="protein sequence ID" value="KAG0314392.1"/>
    <property type="molecule type" value="Genomic_DNA"/>
</dbReference>
<keyword evidence="2" id="KW-0833">Ubl conjugation pathway</keyword>
<sequence>MGSCVGKPDRISGGSYAYRAQKQPPPPPAFPIPQSYNLPKGWVCEYDWQSKHLYYVNNATGRRQWDHPNGATDAEVDASKYADQMELYEQSMANYTRTYGDPQMSQAYYNSNSSSDSNYSASISQNPFDDNGKNNRYTSPSGGGSMGKMAKGGMMGLAVDSVIDDDYRKRHEYRDGNSGYGIDTNYNDNSNNGAGFFGGSDGYGGGDGNRNYSNTGWSSSYGRSSGVFGDNGGTSDSSYGNFVGGGGLSGGGGVANDARNLAVGDEDGTIHIVDTRRGEEHPGNTIQIQAHLNAIFDLCWTSDDSKIISVSGDQTAKLYDVETKTCLGVFYGHSGSIKSVSMKVGDDNIFATAARDGAVMIWDARCSSTASANGDSHYKPANRLMNVHANSVRASPSKKSKNGSDGPNTASAVQYMMHNENMIATTGAADGSVKYWDVRKHGSYFKHDYPAPLQTSTYTPLTKRAHGMTSMALSPDGSSLYAVSSDNHIYRFNTMSLGHPVERFGGGNFTCSSYYIKISVSPDGNYVAAGSCKDLYVWEVNRPDRKPLVFQGHEREVTGVDWARDIGNGTELSGCSDDATVRTWKPNRELVEECRENHTLRNMHGMVIE</sequence>
<dbReference type="SUPFAM" id="SSF50978">
    <property type="entry name" value="WD40 repeat-like"/>
    <property type="match status" value="1"/>
</dbReference>